<sequence>MGDAKFTDQASIDSFWQSGDLKGLASHDSLTRKEGGEPLFFKVEDALRRQAAEESGKELTGSLVSRSDRPASVSTFEGVKDCGTKQRRCFPFPWKAREVKSKESQENGHPRHKTHFAATPALENPSNNLSMQVSGEGRKRPTSNIGAWFVSESNDICQPDLTLAHNVRSNHDKAVGDFTSVTFELEDLSDIEENNGIPSSVLSLPKEADTKLQEERPFTCSSSKEDSLFVTSHSLGHHLPPLEKQVVLDGEILRSSSLNLESWMSHLPRVLQQLPLNHLYIPGKVNLFTLQVKTVAMTST</sequence>
<dbReference type="EMBL" id="VSRR010003410">
    <property type="protein sequence ID" value="MPC36025.1"/>
    <property type="molecule type" value="Genomic_DNA"/>
</dbReference>
<proteinExistence type="predicted"/>
<dbReference type="AlphaFoldDB" id="A0A5B7ERJ1"/>
<name>A0A5B7ERJ1_PORTR</name>
<evidence type="ECO:0000256" key="1">
    <source>
        <dbReference type="SAM" id="MobiDB-lite"/>
    </source>
</evidence>
<keyword evidence="3" id="KW-1185">Reference proteome</keyword>
<feature type="compositionally biased region" description="Basic and acidic residues" evidence="1">
    <location>
        <begin position="100"/>
        <end position="109"/>
    </location>
</feature>
<evidence type="ECO:0000313" key="3">
    <source>
        <dbReference type="Proteomes" id="UP000324222"/>
    </source>
</evidence>
<feature type="compositionally biased region" description="Polar residues" evidence="1">
    <location>
        <begin position="124"/>
        <end position="133"/>
    </location>
</feature>
<accession>A0A5B7ERJ1</accession>
<organism evidence="2 3">
    <name type="scientific">Portunus trituberculatus</name>
    <name type="common">Swimming crab</name>
    <name type="synonym">Neptunus trituberculatus</name>
    <dbReference type="NCBI Taxonomy" id="210409"/>
    <lineage>
        <taxon>Eukaryota</taxon>
        <taxon>Metazoa</taxon>
        <taxon>Ecdysozoa</taxon>
        <taxon>Arthropoda</taxon>
        <taxon>Crustacea</taxon>
        <taxon>Multicrustacea</taxon>
        <taxon>Malacostraca</taxon>
        <taxon>Eumalacostraca</taxon>
        <taxon>Eucarida</taxon>
        <taxon>Decapoda</taxon>
        <taxon>Pleocyemata</taxon>
        <taxon>Brachyura</taxon>
        <taxon>Eubrachyura</taxon>
        <taxon>Portunoidea</taxon>
        <taxon>Portunidae</taxon>
        <taxon>Portuninae</taxon>
        <taxon>Portunus</taxon>
    </lineage>
</organism>
<gene>
    <name evidence="2" type="ORF">E2C01_029469</name>
</gene>
<comment type="caution">
    <text evidence="2">The sequence shown here is derived from an EMBL/GenBank/DDBJ whole genome shotgun (WGS) entry which is preliminary data.</text>
</comment>
<dbReference type="OrthoDB" id="1046782at2759"/>
<protein>
    <submittedName>
        <fullName evidence="2">Uncharacterized protein</fullName>
    </submittedName>
</protein>
<dbReference type="Proteomes" id="UP000324222">
    <property type="component" value="Unassembled WGS sequence"/>
</dbReference>
<feature type="region of interest" description="Disordered" evidence="1">
    <location>
        <begin position="100"/>
        <end position="141"/>
    </location>
</feature>
<reference evidence="2 3" key="1">
    <citation type="submission" date="2019-05" db="EMBL/GenBank/DDBJ databases">
        <title>Another draft genome of Portunus trituberculatus and its Hox gene families provides insights of decapod evolution.</title>
        <authorList>
            <person name="Jeong J.-H."/>
            <person name="Song I."/>
            <person name="Kim S."/>
            <person name="Choi T."/>
            <person name="Kim D."/>
            <person name="Ryu S."/>
            <person name="Kim W."/>
        </authorList>
    </citation>
    <scope>NUCLEOTIDE SEQUENCE [LARGE SCALE GENOMIC DNA]</scope>
    <source>
        <tissue evidence="2">Muscle</tissue>
    </source>
</reference>
<evidence type="ECO:0000313" key="2">
    <source>
        <dbReference type="EMBL" id="MPC36025.1"/>
    </source>
</evidence>